<dbReference type="InterPro" id="IPR032675">
    <property type="entry name" value="LRR_dom_sf"/>
</dbReference>
<evidence type="ECO:0000313" key="2">
    <source>
        <dbReference type="Proteomes" id="UP000298030"/>
    </source>
</evidence>
<dbReference type="EMBL" id="QPFP01000002">
    <property type="protein sequence ID" value="TEB38582.1"/>
    <property type="molecule type" value="Genomic_DNA"/>
</dbReference>
<reference evidence="1 2" key="1">
    <citation type="journal article" date="2019" name="Nat. Ecol. Evol.">
        <title>Megaphylogeny resolves global patterns of mushroom evolution.</title>
        <authorList>
            <person name="Varga T."/>
            <person name="Krizsan K."/>
            <person name="Foldi C."/>
            <person name="Dima B."/>
            <person name="Sanchez-Garcia M."/>
            <person name="Sanchez-Ramirez S."/>
            <person name="Szollosi G.J."/>
            <person name="Szarkandi J.G."/>
            <person name="Papp V."/>
            <person name="Albert L."/>
            <person name="Andreopoulos W."/>
            <person name="Angelini C."/>
            <person name="Antonin V."/>
            <person name="Barry K.W."/>
            <person name="Bougher N.L."/>
            <person name="Buchanan P."/>
            <person name="Buyck B."/>
            <person name="Bense V."/>
            <person name="Catcheside P."/>
            <person name="Chovatia M."/>
            <person name="Cooper J."/>
            <person name="Damon W."/>
            <person name="Desjardin D."/>
            <person name="Finy P."/>
            <person name="Geml J."/>
            <person name="Haridas S."/>
            <person name="Hughes K."/>
            <person name="Justo A."/>
            <person name="Karasinski D."/>
            <person name="Kautmanova I."/>
            <person name="Kiss B."/>
            <person name="Kocsube S."/>
            <person name="Kotiranta H."/>
            <person name="LaButti K.M."/>
            <person name="Lechner B.E."/>
            <person name="Liimatainen K."/>
            <person name="Lipzen A."/>
            <person name="Lukacs Z."/>
            <person name="Mihaltcheva S."/>
            <person name="Morgado L.N."/>
            <person name="Niskanen T."/>
            <person name="Noordeloos M.E."/>
            <person name="Ohm R.A."/>
            <person name="Ortiz-Santana B."/>
            <person name="Ovrebo C."/>
            <person name="Racz N."/>
            <person name="Riley R."/>
            <person name="Savchenko A."/>
            <person name="Shiryaev A."/>
            <person name="Soop K."/>
            <person name="Spirin V."/>
            <person name="Szebenyi C."/>
            <person name="Tomsovsky M."/>
            <person name="Tulloss R.E."/>
            <person name="Uehling J."/>
            <person name="Grigoriev I.V."/>
            <person name="Vagvolgyi C."/>
            <person name="Papp T."/>
            <person name="Martin F.M."/>
            <person name="Miettinen O."/>
            <person name="Hibbett D.S."/>
            <person name="Nagy L.G."/>
        </authorList>
    </citation>
    <scope>NUCLEOTIDE SEQUENCE [LARGE SCALE GENOMIC DNA]</scope>
    <source>
        <strain evidence="1 2">FP101781</strain>
    </source>
</reference>
<name>A0A4Y7TY97_COPMI</name>
<evidence type="ECO:0008006" key="3">
    <source>
        <dbReference type="Google" id="ProtNLM"/>
    </source>
</evidence>
<gene>
    <name evidence="1" type="ORF">FA13DRAFT_1784902</name>
</gene>
<proteinExistence type="predicted"/>
<organism evidence="1 2">
    <name type="scientific">Coprinellus micaceus</name>
    <name type="common">Glistening ink-cap mushroom</name>
    <name type="synonym">Coprinus micaceus</name>
    <dbReference type="NCBI Taxonomy" id="71717"/>
    <lineage>
        <taxon>Eukaryota</taxon>
        <taxon>Fungi</taxon>
        <taxon>Dikarya</taxon>
        <taxon>Basidiomycota</taxon>
        <taxon>Agaricomycotina</taxon>
        <taxon>Agaricomycetes</taxon>
        <taxon>Agaricomycetidae</taxon>
        <taxon>Agaricales</taxon>
        <taxon>Agaricineae</taxon>
        <taxon>Psathyrellaceae</taxon>
        <taxon>Coprinellus</taxon>
    </lineage>
</organism>
<accession>A0A4Y7TY97</accession>
<protein>
    <recommendedName>
        <fullName evidence="3">F-box domain-containing protein</fullName>
    </recommendedName>
</protein>
<dbReference type="AlphaFoldDB" id="A0A4Y7TY97"/>
<evidence type="ECO:0000313" key="1">
    <source>
        <dbReference type="EMBL" id="TEB38582.1"/>
    </source>
</evidence>
<dbReference type="Proteomes" id="UP000298030">
    <property type="component" value="Unassembled WGS sequence"/>
</dbReference>
<dbReference type="SUPFAM" id="SSF52047">
    <property type="entry name" value="RNI-like"/>
    <property type="match status" value="1"/>
</dbReference>
<sequence>MANLVDDILFSIFDNSYWMAGSSRNPFELYRRNLRAASLVCQSWRQVSQQILFTTVQSNRDFHTKYFSPEITKRDLLLLSHIHNLDIATKCDARDDILRIFQRCPNLKIIWLDWTNVKQITKGQAQDLHQYASAHPLALTKLYIRTAVAYDSHKPSDSAAFYRFISTFSTLTTLRLSTGLAIGAVPLHCRPLTFDSCLNELELEELVSPTHLEWLLASSSETLSQLHFRVEIADDRHQWVASPIERTCGNSIRVLEFAVAFNRQSANVVAACPNLVELVVEVTDNKVPIPIPPVPGTLRHLTIIHNKLGFFRRPLGFQAYLLADDNCHFHLASLLLMGDWELHLRLVGELQILQDRCAKRQIQLGIGNYFSPNFHYSYERLMPTPSRAAPLPSWRN</sequence>
<dbReference type="Gene3D" id="3.80.10.10">
    <property type="entry name" value="Ribonuclease Inhibitor"/>
    <property type="match status" value="1"/>
</dbReference>
<keyword evidence="2" id="KW-1185">Reference proteome</keyword>
<comment type="caution">
    <text evidence="1">The sequence shown here is derived from an EMBL/GenBank/DDBJ whole genome shotgun (WGS) entry which is preliminary data.</text>
</comment>